<dbReference type="Gene3D" id="3.40.50.10610">
    <property type="entry name" value="ABC-type transport auxiliary lipoprotein component"/>
    <property type="match status" value="1"/>
</dbReference>
<dbReference type="AlphaFoldDB" id="A0A806JYE0"/>
<evidence type="ECO:0000313" key="1">
    <source>
        <dbReference type="EMBL" id="AGS51877.1"/>
    </source>
</evidence>
<organism evidence="1">
    <name type="scientific">uncultured bacterium contig00123</name>
    <dbReference type="NCBI Taxonomy" id="1181580"/>
    <lineage>
        <taxon>Bacteria</taxon>
        <taxon>environmental samples</taxon>
    </lineage>
</organism>
<dbReference type="EMBL" id="JQ844175">
    <property type="protein sequence ID" value="AGS51877.1"/>
    <property type="molecule type" value="Genomic_DNA"/>
</dbReference>
<protein>
    <recommendedName>
        <fullName evidence="2">Curli production assembly/transport component CsgG</fullName>
    </recommendedName>
</protein>
<evidence type="ECO:0008006" key="2">
    <source>
        <dbReference type="Google" id="ProtNLM"/>
    </source>
</evidence>
<reference evidence="1" key="1">
    <citation type="submission" date="2012-03" db="EMBL/GenBank/DDBJ databases">
        <title>Functional metagenomics reveals considerable lignocellulase gene clusters in the gut microbiome of a wood-feeding higher termite.</title>
        <authorList>
            <person name="Liu N."/>
        </authorList>
    </citation>
    <scope>NUCLEOTIDE SEQUENCE</scope>
</reference>
<accession>A0A806JYE0</accession>
<sequence length="395" mass="43150">MPFEANNRAYKSIAQHATNVAINKIQATNNFTLVSHIMVEPRRLASQSFDDLIDAMFVGQITHVGEESSCSQSKTTDKKGKTTVYTTCTRAVLVEFNYSFVRARDGTIIGPINKKGSASASNESMNGLPSIETLAKKVIDAQMSTLYQDIVPYTVTVSRPLAKETDKTLQPQMEASLEHVKAGNYIAARNAYISIYESSKSMAAAENASILLEALGETKAAADFMQRVIAETGNPKAKEILARINAELRQTEKVDEFKASKDTKNPAEKIAAVASSEIQKHLPENARVWIINNSAAENVLIDNVIDNMASMLLHSGITIVDRQNTNLLQAEQRFQMSGHVNDDDIVGIGNLAGANMAVMLSVIGSGATRRLQVRVLDVQKGILIMQSDTDEKWSL</sequence>
<name>A0A806JYE0_9BACT</name>
<proteinExistence type="predicted"/>